<gene>
    <name evidence="2" type="ORF">SAMN05444358_1294</name>
</gene>
<dbReference type="EMBL" id="FNNP01000029">
    <property type="protein sequence ID" value="SDX98525.1"/>
    <property type="molecule type" value="Genomic_DNA"/>
</dbReference>
<keyword evidence="3" id="KW-1185">Reference proteome</keyword>
<sequence>TLDFMLSAKRDTAAAKKFFANALYHNGIPKRVSDVRQVRPVANATALFSLLTIFSGGTALFGGATAKAAVGDAVPFVLWFNFLAGFVYLLGAFAIFQSTTLQSYSILDLAGRHADLRHTLI</sequence>
<evidence type="ECO:0008006" key="4">
    <source>
        <dbReference type="Google" id="ProtNLM"/>
    </source>
</evidence>
<proteinExistence type="predicted"/>
<feature type="non-terminal residue" evidence="2">
    <location>
        <position position="1"/>
    </location>
</feature>
<protein>
    <recommendedName>
        <fullName evidence="4">Amino acid permease</fullName>
    </recommendedName>
</protein>
<evidence type="ECO:0000313" key="3">
    <source>
        <dbReference type="Proteomes" id="UP000183400"/>
    </source>
</evidence>
<organism evidence="2 3">
    <name type="scientific">Ruegeria halocynthiae</name>
    <dbReference type="NCBI Taxonomy" id="985054"/>
    <lineage>
        <taxon>Bacteria</taxon>
        <taxon>Pseudomonadati</taxon>
        <taxon>Pseudomonadota</taxon>
        <taxon>Alphaproteobacteria</taxon>
        <taxon>Rhodobacterales</taxon>
        <taxon>Roseobacteraceae</taxon>
        <taxon>Ruegeria</taxon>
    </lineage>
</organism>
<feature type="transmembrane region" description="Helical" evidence="1">
    <location>
        <begin position="41"/>
        <end position="64"/>
    </location>
</feature>
<reference evidence="3" key="1">
    <citation type="submission" date="2016-10" db="EMBL/GenBank/DDBJ databases">
        <authorList>
            <person name="Varghese N."/>
            <person name="Submissions S."/>
        </authorList>
    </citation>
    <scope>NUCLEOTIDE SEQUENCE [LARGE SCALE GENOMIC DNA]</scope>
    <source>
        <strain evidence="3">DSM 27839</strain>
    </source>
</reference>
<dbReference type="Proteomes" id="UP000183400">
    <property type="component" value="Unassembled WGS sequence"/>
</dbReference>
<keyword evidence="1" id="KW-1133">Transmembrane helix</keyword>
<keyword evidence="1" id="KW-0472">Membrane</keyword>
<evidence type="ECO:0000313" key="2">
    <source>
        <dbReference type="EMBL" id="SDX98525.1"/>
    </source>
</evidence>
<accession>A0A1H3G642</accession>
<dbReference type="AlphaFoldDB" id="A0A1H3G642"/>
<name>A0A1H3G642_9RHOB</name>
<evidence type="ECO:0000256" key="1">
    <source>
        <dbReference type="SAM" id="Phobius"/>
    </source>
</evidence>
<feature type="transmembrane region" description="Helical" evidence="1">
    <location>
        <begin position="76"/>
        <end position="96"/>
    </location>
</feature>
<keyword evidence="1" id="KW-0812">Transmembrane</keyword>